<keyword evidence="7 9" id="KW-0234">DNA repair</keyword>
<evidence type="ECO:0000256" key="4">
    <source>
        <dbReference type="ARBA" id="ARBA00022741"/>
    </source>
</evidence>
<sequence length="567" mass="64276">MLERLRVENFALIEEVELELSPGLNLLTGETGAGKSLVIDAVSLLIGGRSTLEALRSGANKARIEGFFVLDLENQSKLYAELLELGIEVEEDGTLLLSREIARSGKNTCRVNGRTVTLSLFREVGGRLIDLQGQHEQQSLMNPRKHGQLLDRLVGQEGEEILEKVAACYKKLQKIEQDLVKLQKSERDRMQRLDMLAFQSKEIKDAQLQCGEDEELEVERKKLQNMEKLMAHSNEAYEALYGDKGQGALEMLAKARQALDEAAPFDSTLGDLSKVLEETYYQVEDVTERLRDYREDLEYQPGRLDEVQERLIRIDRLKHKYGNRIEDILEYHDSIAAELLELESCDEKITVLEKERQQWLDKYLESARILTEKRRQKAKELEEALQKELAFLGMARARLEVQFRQRQEPAAQGLEEIEFLFAPNVGEPAKALARIASGGELGRILLAFKTLLARVEGIPALIFDEIDAGIGGQALQAVAQKMAQVAEHVQVICVTHAPQMAAYADNHFLIRKEINEERTVTQIRPLQEEERISELARMLGGDEASEATVEHAKEMYQKSRRALSKIS</sequence>
<evidence type="ECO:0000256" key="7">
    <source>
        <dbReference type="ARBA" id="ARBA00023204"/>
    </source>
</evidence>
<name>A0A5Q2N1X0_9FIRM</name>
<dbReference type="InterPro" id="IPR027417">
    <property type="entry name" value="P-loop_NTPase"/>
</dbReference>
<dbReference type="Gene3D" id="3.40.50.300">
    <property type="entry name" value="P-loop containing nucleotide triphosphate hydrolases"/>
    <property type="match status" value="2"/>
</dbReference>
<dbReference type="PANTHER" id="PTHR11059:SF0">
    <property type="entry name" value="DNA REPAIR PROTEIN RECN"/>
    <property type="match status" value="1"/>
</dbReference>
<feature type="coiled-coil region" evidence="10">
    <location>
        <begin position="342"/>
        <end position="387"/>
    </location>
</feature>
<evidence type="ECO:0000313" key="14">
    <source>
        <dbReference type="Proteomes" id="UP000366051"/>
    </source>
</evidence>
<evidence type="ECO:0000256" key="8">
    <source>
        <dbReference type="ARBA" id="ARBA00033408"/>
    </source>
</evidence>
<dbReference type="GO" id="GO:0006310">
    <property type="term" value="P:DNA recombination"/>
    <property type="evidence" value="ECO:0007669"/>
    <property type="project" value="InterPro"/>
</dbReference>
<evidence type="ECO:0000256" key="9">
    <source>
        <dbReference type="PIRNR" id="PIRNR003128"/>
    </source>
</evidence>
<feature type="domain" description="AAA+ ATPase" evidence="12">
    <location>
        <begin position="21"/>
        <end position="529"/>
    </location>
</feature>
<feature type="compositionally biased region" description="Basic residues" evidence="11">
    <location>
        <begin position="558"/>
        <end position="567"/>
    </location>
</feature>
<dbReference type="NCBIfam" id="TIGR00634">
    <property type="entry name" value="recN"/>
    <property type="match status" value="1"/>
</dbReference>
<dbReference type="FunFam" id="3.40.50.300:FF:000356">
    <property type="entry name" value="DNA repair protein RecN"/>
    <property type="match status" value="1"/>
</dbReference>
<dbReference type="PIRSF" id="PIRSF003128">
    <property type="entry name" value="RecN"/>
    <property type="match status" value="1"/>
</dbReference>
<dbReference type="EMBL" id="CP045875">
    <property type="protein sequence ID" value="QGG46535.1"/>
    <property type="molecule type" value="Genomic_DNA"/>
</dbReference>
<keyword evidence="5 9" id="KW-0227">DNA damage</keyword>
<keyword evidence="6" id="KW-0067">ATP-binding</keyword>
<reference evidence="14" key="1">
    <citation type="submission" date="2019-11" db="EMBL/GenBank/DDBJ databases">
        <title>Genome sequence of Heliorestis convoluta strain HH, an alkaliphilic and minimalistic phototrophic bacterium from a soda lake in Egypt.</title>
        <authorList>
            <person name="Dewey E.D."/>
            <person name="Stokes L.M."/>
            <person name="Burchell B.M."/>
            <person name="Shaffer K.N."/>
            <person name="Huntington A.M."/>
            <person name="Baker J.M."/>
            <person name="Nadendla S."/>
            <person name="Giglio M.G."/>
            <person name="Touchman J.W."/>
            <person name="Blankenship R.E."/>
            <person name="Madigan M.T."/>
            <person name="Sattley W.M."/>
        </authorList>
    </citation>
    <scope>NUCLEOTIDE SEQUENCE [LARGE SCALE GENOMIC DNA]</scope>
    <source>
        <strain evidence="14">HH</strain>
    </source>
</reference>
<dbReference type="InterPro" id="IPR004604">
    <property type="entry name" value="DNA_recomb/repair_RecN"/>
</dbReference>
<feature type="compositionally biased region" description="Basic and acidic residues" evidence="11">
    <location>
        <begin position="548"/>
        <end position="557"/>
    </location>
</feature>
<keyword evidence="4" id="KW-0547">Nucleotide-binding</keyword>
<dbReference type="GO" id="GO:0005524">
    <property type="term" value="F:ATP binding"/>
    <property type="evidence" value="ECO:0007669"/>
    <property type="project" value="UniProtKB-KW"/>
</dbReference>
<evidence type="ECO:0000256" key="3">
    <source>
        <dbReference type="ARBA" id="ARBA00021315"/>
    </source>
</evidence>
<dbReference type="GO" id="GO:0006281">
    <property type="term" value="P:DNA repair"/>
    <property type="evidence" value="ECO:0007669"/>
    <property type="project" value="UniProtKB-KW"/>
</dbReference>
<gene>
    <name evidence="13" type="ORF">FTV88_0356</name>
</gene>
<dbReference type="KEGG" id="hcv:FTV88_0356"/>
<dbReference type="CDD" id="cd03241">
    <property type="entry name" value="ABC_RecN"/>
    <property type="match status" value="2"/>
</dbReference>
<keyword evidence="14" id="KW-1185">Reference proteome</keyword>
<dbReference type="SMART" id="SM00382">
    <property type="entry name" value="AAA"/>
    <property type="match status" value="1"/>
</dbReference>
<dbReference type="SUPFAM" id="SSF52540">
    <property type="entry name" value="P-loop containing nucleoside triphosphate hydrolases"/>
    <property type="match status" value="1"/>
</dbReference>
<dbReference type="InterPro" id="IPR003395">
    <property type="entry name" value="RecF/RecN/SMC_N"/>
</dbReference>
<feature type="region of interest" description="Disordered" evidence="11">
    <location>
        <begin position="548"/>
        <end position="567"/>
    </location>
</feature>
<dbReference type="OrthoDB" id="9806954at2"/>
<comment type="function">
    <text evidence="1 9">May be involved in recombinational repair of damaged DNA.</text>
</comment>
<evidence type="ECO:0000259" key="12">
    <source>
        <dbReference type="SMART" id="SM00382"/>
    </source>
</evidence>
<evidence type="ECO:0000313" key="13">
    <source>
        <dbReference type="EMBL" id="QGG46535.1"/>
    </source>
</evidence>
<evidence type="ECO:0000256" key="5">
    <source>
        <dbReference type="ARBA" id="ARBA00022763"/>
    </source>
</evidence>
<protein>
    <recommendedName>
        <fullName evidence="3 9">DNA repair protein RecN</fullName>
    </recommendedName>
    <alternativeName>
        <fullName evidence="8 9">Recombination protein N</fullName>
    </alternativeName>
</protein>
<dbReference type="RefSeq" id="WP_153724093.1">
    <property type="nucleotide sequence ID" value="NZ_CP045875.1"/>
</dbReference>
<dbReference type="GO" id="GO:0043590">
    <property type="term" value="C:bacterial nucleoid"/>
    <property type="evidence" value="ECO:0007669"/>
    <property type="project" value="TreeGrafter"/>
</dbReference>
<evidence type="ECO:0000256" key="11">
    <source>
        <dbReference type="SAM" id="MobiDB-lite"/>
    </source>
</evidence>
<accession>A0A5Q2N1X0</accession>
<dbReference type="AlphaFoldDB" id="A0A5Q2N1X0"/>
<organism evidence="13 14">
    <name type="scientific">Heliorestis convoluta</name>
    <dbReference type="NCBI Taxonomy" id="356322"/>
    <lineage>
        <taxon>Bacteria</taxon>
        <taxon>Bacillati</taxon>
        <taxon>Bacillota</taxon>
        <taxon>Clostridia</taxon>
        <taxon>Eubacteriales</taxon>
        <taxon>Heliobacteriaceae</taxon>
        <taxon>Heliorestis</taxon>
    </lineage>
</organism>
<dbReference type="FunFam" id="3.40.50.300:FF:000319">
    <property type="entry name" value="DNA repair protein RecN"/>
    <property type="match status" value="1"/>
</dbReference>
<dbReference type="GO" id="GO:0009432">
    <property type="term" value="P:SOS response"/>
    <property type="evidence" value="ECO:0007669"/>
    <property type="project" value="TreeGrafter"/>
</dbReference>
<comment type="similarity">
    <text evidence="2 9">Belongs to the RecN family.</text>
</comment>
<dbReference type="InterPro" id="IPR003593">
    <property type="entry name" value="AAA+_ATPase"/>
</dbReference>
<evidence type="ECO:0000256" key="6">
    <source>
        <dbReference type="ARBA" id="ARBA00022840"/>
    </source>
</evidence>
<evidence type="ECO:0000256" key="1">
    <source>
        <dbReference type="ARBA" id="ARBA00003618"/>
    </source>
</evidence>
<dbReference type="Proteomes" id="UP000366051">
    <property type="component" value="Chromosome"/>
</dbReference>
<proteinExistence type="inferred from homology"/>
<evidence type="ECO:0000256" key="10">
    <source>
        <dbReference type="SAM" id="Coils"/>
    </source>
</evidence>
<evidence type="ECO:0000256" key="2">
    <source>
        <dbReference type="ARBA" id="ARBA00009441"/>
    </source>
</evidence>
<dbReference type="PANTHER" id="PTHR11059">
    <property type="entry name" value="DNA REPAIR PROTEIN RECN"/>
    <property type="match status" value="1"/>
</dbReference>
<dbReference type="Pfam" id="PF02463">
    <property type="entry name" value="SMC_N"/>
    <property type="match status" value="1"/>
</dbReference>
<keyword evidence="10" id="KW-0175">Coiled coil</keyword>